<feature type="transmembrane region" description="Helical" evidence="1">
    <location>
        <begin position="351"/>
        <end position="373"/>
    </location>
</feature>
<reference evidence="2 3" key="1">
    <citation type="submission" date="2010-08" db="EMBL/GenBank/DDBJ databases">
        <title>Complete sequence of Clostridium cellulovorans 743B.</title>
        <authorList>
            <consortium name="US DOE Joint Genome Institute"/>
            <person name="Lucas S."/>
            <person name="Copeland A."/>
            <person name="Lapidus A."/>
            <person name="Cheng J.-F."/>
            <person name="Bruce D."/>
            <person name="Goodwin L."/>
            <person name="Pitluck S."/>
            <person name="Chertkov O."/>
            <person name="Detter J.C."/>
            <person name="Han C."/>
            <person name="Tapia R."/>
            <person name="Land M."/>
            <person name="Hauser L."/>
            <person name="Chang Y.-J."/>
            <person name="Jeffries C."/>
            <person name="Kyrpides N."/>
            <person name="Ivanova N."/>
            <person name="Mikhailova N."/>
            <person name="Hemme C.L."/>
            <person name="Woyke T."/>
        </authorList>
    </citation>
    <scope>NUCLEOTIDE SEQUENCE [LARGE SCALE GENOMIC DNA]</scope>
    <source>
        <strain evidence="3">ATCC 35296 / DSM 3052 / OCM 3 / 743B</strain>
    </source>
</reference>
<proteinExistence type="predicted"/>
<feature type="transmembrane region" description="Helical" evidence="1">
    <location>
        <begin position="178"/>
        <end position="196"/>
    </location>
</feature>
<name>D9SMW6_CLOC7</name>
<dbReference type="PANTHER" id="PTHR41771:SF1">
    <property type="entry name" value="MEMBRANE PROTEIN"/>
    <property type="match status" value="1"/>
</dbReference>
<gene>
    <name evidence="2" type="ordered locus">Clocel_2089</name>
</gene>
<feature type="transmembrane region" description="Helical" evidence="1">
    <location>
        <begin position="7"/>
        <end position="26"/>
    </location>
</feature>
<keyword evidence="1" id="KW-1133">Transmembrane helix</keyword>
<dbReference type="RefSeq" id="WP_010076949.1">
    <property type="nucleotide sequence ID" value="NC_014393.1"/>
</dbReference>
<dbReference type="Proteomes" id="UP000002730">
    <property type="component" value="Chromosome"/>
</dbReference>
<dbReference type="EMBL" id="CP002160">
    <property type="protein sequence ID" value="ADL51832.1"/>
    <property type="molecule type" value="Genomic_DNA"/>
</dbReference>
<keyword evidence="3" id="KW-1185">Reference proteome</keyword>
<feature type="transmembrane region" description="Helical" evidence="1">
    <location>
        <begin position="124"/>
        <end position="145"/>
    </location>
</feature>
<dbReference type="OrthoDB" id="5753718at2"/>
<accession>D9SMW6</accession>
<dbReference type="Pfam" id="PF07907">
    <property type="entry name" value="YibE_F"/>
    <property type="match status" value="1"/>
</dbReference>
<feature type="transmembrane region" description="Helical" evidence="1">
    <location>
        <begin position="152"/>
        <end position="172"/>
    </location>
</feature>
<protein>
    <submittedName>
        <fullName evidence="2">YibE/F family protein</fullName>
    </submittedName>
</protein>
<dbReference type="KEGG" id="ccb:Clocel_2089"/>
<keyword evidence="1" id="KW-0812">Transmembrane</keyword>
<evidence type="ECO:0000313" key="2">
    <source>
        <dbReference type="EMBL" id="ADL51832.1"/>
    </source>
</evidence>
<evidence type="ECO:0000256" key="1">
    <source>
        <dbReference type="SAM" id="Phobius"/>
    </source>
</evidence>
<dbReference type="STRING" id="573061.Clocel_2089"/>
<feature type="transmembrane region" description="Helical" evidence="1">
    <location>
        <begin position="203"/>
        <end position="224"/>
    </location>
</feature>
<dbReference type="PANTHER" id="PTHR41771">
    <property type="entry name" value="MEMBRANE PROTEIN-RELATED"/>
    <property type="match status" value="1"/>
</dbReference>
<keyword evidence="1" id="KW-0472">Membrane</keyword>
<dbReference type="AlphaFoldDB" id="D9SMW6"/>
<feature type="transmembrane region" description="Helical" evidence="1">
    <location>
        <begin position="255"/>
        <end position="279"/>
    </location>
</feature>
<evidence type="ECO:0000313" key="3">
    <source>
        <dbReference type="Proteomes" id="UP000002730"/>
    </source>
</evidence>
<sequence>MIKNKKFQMILSVILLLIFFIILYFFNVKDHYTYKNNSNLEYVKAKVLSVTEETLTEDTTISNLYIGQQKISVELLEGTGKGGIFEVTNNLSRLYNVKVKPGMKVIVSVDKTGTQTSPVSIYSYYRAPVSIALVFIFFALLTLIGGRKGVKAILGLCFTLICIIFLFLPMIIKGYSPILSAILVVILTTFMTFVLSNGYTIKTLSAILGTIFGVTFAGIIAYLAGNLANLSTLNTDEIETLILISSDTSMNVKGILFAGIIIASLGAVMDIGISISSAINELHTINPKLTHKSLFMSGMNIGKDIIGTMSNTLILAFTGGSINLLILLYSFGMPSSQLFNLDVLSIEIVQGLAGCIGVILTVPITAILTTFLMDKAK</sequence>
<dbReference type="HOGENOM" id="CLU_028166_4_0_9"/>
<organism evidence="2 3">
    <name type="scientific">Clostridium cellulovorans (strain ATCC 35296 / DSM 3052 / OCM 3 / 743B)</name>
    <dbReference type="NCBI Taxonomy" id="573061"/>
    <lineage>
        <taxon>Bacteria</taxon>
        <taxon>Bacillati</taxon>
        <taxon>Bacillota</taxon>
        <taxon>Clostridia</taxon>
        <taxon>Eubacteriales</taxon>
        <taxon>Clostridiaceae</taxon>
        <taxon>Clostridium</taxon>
    </lineage>
</organism>
<feature type="transmembrane region" description="Helical" evidence="1">
    <location>
        <begin position="313"/>
        <end position="331"/>
    </location>
</feature>
<dbReference type="InterPro" id="IPR012507">
    <property type="entry name" value="YibE_F"/>
</dbReference>
<dbReference type="eggNOG" id="COG5438">
    <property type="taxonomic scope" value="Bacteria"/>
</dbReference>